<proteinExistence type="predicted"/>
<protein>
    <submittedName>
        <fullName evidence="1">Uncharacterized protein</fullName>
    </submittedName>
</protein>
<reference evidence="1 2" key="1">
    <citation type="journal article" date="2020" name="Cell">
        <title>Large-Scale Comparative Analyses of Tick Genomes Elucidate Their Genetic Diversity and Vector Capacities.</title>
        <authorList>
            <consortium name="Tick Genome and Microbiome Consortium (TIGMIC)"/>
            <person name="Jia N."/>
            <person name="Wang J."/>
            <person name="Shi W."/>
            <person name="Du L."/>
            <person name="Sun Y."/>
            <person name="Zhan W."/>
            <person name="Jiang J.F."/>
            <person name="Wang Q."/>
            <person name="Zhang B."/>
            <person name="Ji P."/>
            <person name="Bell-Sakyi L."/>
            <person name="Cui X.M."/>
            <person name="Yuan T.T."/>
            <person name="Jiang B.G."/>
            <person name="Yang W.F."/>
            <person name="Lam T.T."/>
            <person name="Chang Q.C."/>
            <person name="Ding S.J."/>
            <person name="Wang X.J."/>
            <person name="Zhu J.G."/>
            <person name="Ruan X.D."/>
            <person name="Zhao L."/>
            <person name="Wei J.T."/>
            <person name="Ye R.Z."/>
            <person name="Que T.C."/>
            <person name="Du C.H."/>
            <person name="Zhou Y.H."/>
            <person name="Cheng J.X."/>
            <person name="Dai P.F."/>
            <person name="Guo W.B."/>
            <person name="Han X.H."/>
            <person name="Huang E.J."/>
            <person name="Li L.F."/>
            <person name="Wei W."/>
            <person name="Gao Y.C."/>
            <person name="Liu J.Z."/>
            <person name="Shao H.Z."/>
            <person name="Wang X."/>
            <person name="Wang C.C."/>
            <person name="Yang T.C."/>
            <person name="Huo Q.B."/>
            <person name="Li W."/>
            <person name="Chen H.Y."/>
            <person name="Chen S.E."/>
            <person name="Zhou L.G."/>
            <person name="Ni X.B."/>
            <person name="Tian J.H."/>
            <person name="Sheng Y."/>
            <person name="Liu T."/>
            <person name="Pan Y.S."/>
            <person name="Xia L.Y."/>
            <person name="Li J."/>
            <person name="Zhao F."/>
            <person name="Cao W.C."/>
        </authorList>
    </citation>
    <scope>NUCLEOTIDE SEQUENCE [LARGE SCALE GENOMIC DNA]</scope>
    <source>
        <strain evidence="1">Iper-2018</strain>
    </source>
</reference>
<feature type="non-terminal residue" evidence="1">
    <location>
        <position position="1"/>
    </location>
</feature>
<organism evidence="1 2">
    <name type="scientific">Ixodes persulcatus</name>
    <name type="common">Taiga tick</name>
    <dbReference type="NCBI Taxonomy" id="34615"/>
    <lineage>
        <taxon>Eukaryota</taxon>
        <taxon>Metazoa</taxon>
        <taxon>Ecdysozoa</taxon>
        <taxon>Arthropoda</taxon>
        <taxon>Chelicerata</taxon>
        <taxon>Arachnida</taxon>
        <taxon>Acari</taxon>
        <taxon>Parasitiformes</taxon>
        <taxon>Ixodida</taxon>
        <taxon>Ixodoidea</taxon>
        <taxon>Ixodidae</taxon>
        <taxon>Ixodinae</taxon>
        <taxon>Ixodes</taxon>
    </lineage>
</organism>
<sequence length="110" mass="12191">KCKMQAEAISYSPQFPRRCSQLLKKDAWLLTLVYCEFWISAAFGLLQPFFPVLASSKGLDAWKYGFVFSACKLSMFIGSLLGDNFMTATSPLTCYLVGLGGFSLFTVVFG</sequence>
<feature type="non-terminal residue" evidence="1">
    <location>
        <position position="110"/>
    </location>
</feature>
<comment type="caution">
    <text evidence="1">The sequence shown here is derived from an EMBL/GenBank/DDBJ whole genome shotgun (WGS) entry which is preliminary data.</text>
</comment>
<evidence type="ECO:0000313" key="1">
    <source>
        <dbReference type="EMBL" id="KAG0431313.1"/>
    </source>
</evidence>
<dbReference type="Proteomes" id="UP000805193">
    <property type="component" value="Unassembled WGS sequence"/>
</dbReference>
<name>A0AC60QDG2_IXOPE</name>
<keyword evidence="2" id="KW-1185">Reference proteome</keyword>
<accession>A0AC60QDG2</accession>
<gene>
    <name evidence="1" type="ORF">HPB47_021910</name>
</gene>
<evidence type="ECO:0000313" key="2">
    <source>
        <dbReference type="Proteomes" id="UP000805193"/>
    </source>
</evidence>
<dbReference type="EMBL" id="JABSTQ010009237">
    <property type="protein sequence ID" value="KAG0431313.1"/>
    <property type="molecule type" value="Genomic_DNA"/>
</dbReference>